<gene>
    <name evidence="8" type="ORF">GSLYS_00021463001</name>
</gene>
<feature type="compositionally biased region" description="Basic and acidic residues" evidence="5">
    <location>
        <begin position="236"/>
        <end position="245"/>
    </location>
</feature>
<dbReference type="PROSITE" id="PS51644">
    <property type="entry name" value="HTH_OST"/>
    <property type="match status" value="2"/>
</dbReference>
<dbReference type="Pfam" id="PF00567">
    <property type="entry name" value="TUDOR"/>
    <property type="match status" value="3"/>
</dbReference>
<feature type="region of interest" description="Disordered" evidence="5">
    <location>
        <begin position="92"/>
        <end position="170"/>
    </location>
</feature>
<dbReference type="InterPro" id="IPR041966">
    <property type="entry name" value="LOTUS-like"/>
</dbReference>
<keyword evidence="4" id="KW-0744">Spermatogenesis</keyword>
<evidence type="ECO:0000256" key="3">
    <source>
        <dbReference type="ARBA" id="ARBA00022737"/>
    </source>
</evidence>
<feature type="domain" description="Tudor" evidence="6">
    <location>
        <begin position="634"/>
        <end position="693"/>
    </location>
</feature>
<dbReference type="Gene3D" id="3.30.420.610">
    <property type="entry name" value="LOTUS domain-like"/>
    <property type="match status" value="2"/>
</dbReference>
<evidence type="ECO:0000259" key="7">
    <source>
        <dbReference type="PROSITE" id="PS51644"/>
    </source>
</evidence>
<evidence type="ECO:0008006" key="10">
    <source>
        <dbReference type="Google" id="ProtNLM"/>
    </source>
</evidence>
<dbReference type="GO" id="GO:0030154">
    <property type="term" value="P:cell differentiation"/>
    <property type="evidence" value="ECO:0007669"/>
    <property type="project" value="UniProtKB-ARBA"/>
</dbReference>
<feature type="compositionally biased region" description="Polar residues" evidence="5">
    <location>
        <begin position="161"/>
        <end position="170"/>
    </location>
</feature>
<dbReference type="EMBL" id="CAXITT010001193">
    <property type="protein sequence ID" value="CAL1548146.1"/>
    <property type="molecule type" value="Genomic_DNA"/>
</dbReference>
<feature type="region of interest" description="Disordered" evidence="5">
    <location>
        <begin position="437"/>
        <end position="498"/>
    </location>
</feature>
<dbReference type="InterPro" id="IPR035437">
    <property type="entry name" value="SNase_OB-fold_sf"/>
</dbReference>
<keyword evidence="3" id="KW-0677">Repeat</keyword>
<organism evidence="8 9">
    <name type="scientific">Lymnaea stagnalis</name>
    <name type="common">Great pond snail</name>
    <name type="synonym">Helix stagnalis</name>
    <dbReference type="NCBI Taxonomy" id="6523"/>
    <lineage>
        <taxon>Eukaryota</taxon>
        <taxon>Metazoa</taxon>
        <taxon>Spiralia</taxon>
        <taxon>Lophotrochozoa</taxon>
        <taxon>Mollusca</taxon>
        <taxon>Gastropoda</taxon>
        <taxon>Heterobranchia</taxon>
        <taxon>Euthyneura</taxon>
        <taxon>Panpulmonata</taxon>
        <taxon>Hygrophila</taxon>
        <taxon>Lymnaeoidea</taxon>
        <taxon>Lymnaeidae</taxon>
        <taxon>Lymnaea</taxon>
    </lineage>
</organism>
<dbReference type="Gene3D" id="2.30.30.140">
    <property type="match status" value="3"/>
</dbReference>
<evidence type="ECO:0000256" key="2">
    <source>
        <dbReference type="ARBA" id="ARBA00022490"/>
    </source>
</evidence>
<feature type="compositionally biased region" description="Low complexity" evidence="5">
    <location>
        <begin position="469"/>
        <end position="481"/>
    </location>
</feature>
<evidence type="ECO:0000256" key="4">
    <source>
        <dbReference type="ARBA" id="ARBA00022871"/>
    </source>
</evidence>
<dbReference type="GO" id="GO:0007283">
    <property type="term" value="P:spermatogenesis"/>
    <property type="evidence" value="ECO:0007669"/>
    <property type="project" value="UniProtKB-KW"/>
</dbReference>
<dbReference type="InterPro" id="IPR025605">
    <property type="entry name" value="OST-HTH/LOTUS_dom"/>
</dbReference>
<protein>
    <recommendedName>
        <fullName evidence="10">Tudor domain-containing protein 7</fullName>
    </recommendedName>
</protein>
<feature type="domain" description="HTH OST-type" evidence="7">
    <location>
        <begin position="500"/>
        <end position="569"/>
    </location>
</feature>
<evidence type="ECO:0000256" key="5">
    <source>
        <dbReference type="SAM" id="MobiDB-lite"/>
    </source>
</evidence>
<dbReference type="InterPro" id="IPR050621">
    <property type="entry name" value="Tudor_domain_containing"/>
</dbReference>
<evidence type="ECO:0000313" key="9">
    <source>
        <dbReference type="Proteomes" id="UP001497497"/>
    </source>
</evidence>
<keyword evidence="9" id="KW-1185">Reference proteome</keyword>
<dbReference type="CDD" id="cd09972">
    <property type="entry name" value="LOTUS_TDRD_OSKAR"/>
    <property type="match status" value="1"/>
</dbReference>
<dbReference type="Proteomes" id="UP001497497">
    <property type="component" value="Unassembled WGS sequence"/>
</dbReference>
<proteinExistence type="predicted"/>
<comment type="subcellular location">
    <subcellularLocation>
        <location evidence="1">Cytoplasm</location>
    </subcellularLocation>
</comment>
<dbReference type="GO" id="GO:0005737">
    <property type="term" value="C:cytoplasm"/>
    <property type="evidence" value="ECO:0007669"/>
    <property type="project" value="UniProtKB-SubCell"/>
</dbReference>
<sequence>MLQGSEMEELKVEIRSLLLSTKGGISEADVSYDYKMVLGKEMPYRALGFNNVSSLLQAMPDVARKVRTPDGQIIYHAISDDSTRHIQRLVSNQKSSLKKKKPFGHGKRGRGRGGFYTGRGGVPGRGRAASGHAPSYPRGLPAKRYNSSLSSGSGDWRNKNKSASGSSMSTFFQPNSVKPIGFDGSHQQGSGKILDTAGYDGGVINYKIRVGPEDQRTITTVNGKSTEFDLREVLQKRRNNREPEKGGSGQPVGQKRIISENKEQFQRNLPPRFRRTEQAGDSASRHPFSPQNSSGLQQQYHEEKVLHLITRPNWEPPEHGKDYLEAYLDYFDRRGEVAPSIEIVEGKCYKEKGFYGRIHHNDKLYYPLEILRTKEEAGYNVARAYCVTNKIPLLPKTTYQHQQAVLDHMNPVTCNPGKTYQLEPHGQIVETSIFSTARPGGAVTPQQRSVVAGGSSPSHTPTSSPPSNNPSHTPHSPQSTSAKSPAENKQHANCDQTQTSLTDEMQVVKNIYALLTESGIFVKGLPQVYEREYHKPLDISDIMLFLKKWPDFFLLEEPFEKRFVVYPGPGISQPTHPAVPQYVLPNEGSVMDVIYSFALSAGEVYVRSAQTENTVYEIDEKLNSFCQTSSPVEVSTIRPDCLVSACYEGGWYRAQVKAVESCDKIAVYFLDYGNSEKVSPKDMRAVPMNESLLITTVPLAIKCACRKTKAGEWCEDVATVLENFAQISTVFKAKFIAIKGDSCEVDLYMPDGDLINSKLIREQVQALPLAPATPAAAKQSSVSSQAATPQQLPWDTATGAPVSHSPYVSTSTRLFADDPDPLVIPSAEEFAVYVCRVTSECSVILRFVDKEYSDSLDELEDVIQKNFDKWQSPKQIKQSNIYAAVVVEEADEEDVGEEETLEYEKYYRVRVMKEEKGQCYCYLPDHGDYETIDSKDLREIDPQLNASLAYQATSATLRGLENLETQYRAFATKILIKMLISETMPFMARRTGNHPEKQPNTSGVDPDIVKRVRKIISCMSDVEPAKVAKVYENVYKEAISNIEEVLKHIPGYGYWIESLVIDLIDTHQEFEDLNINEDVLKAVEDCASGMDPNDVLFNLFGSEASSVTTECDEVTSNGSKDASSSQEKDQLQASLNKLSLAGEVREDKNSLARVWNYLQDLDASQTQTPSSSKKSLYTWNTNTEPAASKSAISATPCSPPSVTDTSVGPVLTPNNYWSYPKLKSTPVHIISVESPSNFVSIPSGLKGDWDKLHTDLIQYYSKSEFVTPSSVTENVLYAVKCEDLYYRALYMGTIGQLYKVFLPDHHLFEAVMPSQLFSLPEQFCSLPFSAYSMSLEGVVPHGAEWDGQVKTWFINQINQKTLYAVILRENDKMSRPKGVLPPPTLVVRLIDTSGADDLVIDEFMEQQGLALREAQKS</sequence>
<dbReference type="PROSITE" id="PS50304">
    <property type="entry name" value="TUDOR"/>
    <property type="match status" value="1"/>
</dbReference>
<evidence type="ECO:0000313" key="8">
    <source>
        <dbReference type="EMBL" id="CAL1548146.1"/>
    </source>
</evidence>
<comment type="caution">
    <text evidence="8">The sequence shown here is derived from an EMBL/GenBank/DDBJ whole genome shotgun (WGS) entry which is preliminary data.</text>
</comment>
<dbReference type="SMART" id="SM00333">
    <property type="entry name" value="TUDOR"/>
    <property type="match status" value="3"/>
</dbReference>
<dbReference type="PANTHER" id="PTHR22948:SF29">
    <property type="entry name" value="FI02030P-RELATED"/>
    <property type="match status" value="1"/>
</dbReference>
<keyword evidence="4" id="KW-0221">Differentiation</keyword>
<name>A0AAV2ILW0_LYMST</name>
<reference evidence="8 9" key="1">
    <citation type="submission" date="2024-04" db="EMBL/GenBank/DDBJ databases">
        <authorList>
            <consortium name="Genoscope - CEA"/>
            <person name="William W."/>
        </authorList>
    </citation>
    <scope>NUCLEOTIDE SEQUENCE [LARGE SCALE GENOMIC DNA]</scope>
</reference>
<dbReference type="CDD" id="cd20379">
    <property type="entry name" value="Tudor_dTUD-like"/>
    <property type="match status" value="2"/>
</dbReference>
<evidence type="ECO:0000256" key="1">
    <source>
        <dbReference type="ARBA" id="ARBA00004496"/>
    </source>
</evidence>
<dbReference type="InterPro" id="IPR002999">
    <property type="entry name" value="Tudor"/>
</dbReference>
<accession>A0AAV2ILW0</accession>
<dbReference type="Gene3D" id="2.40.50.90">
    <property type="match status" value="3"/>
</dbReference>
<dbReference type="PANTHER" id="PTHR22948">
    <property type="entry name" value="TUDOR DOMAIN CONTAINING PROTEIN"/>
    <property type="match status" value="1"/>
</dbReference>
<evidence type="ECO:0000259" key="6">
    <source>
        <dbReference type="PROSITE" id="PS50304"/>
    </source>
</evidence>
<dbReference type="Pfam" id="PF12872">
    <property type="entry name" value="OST-HTH"/>
    <property type="match status" value="1"/>
</dbReference>
<feature type="compositionally biased region" description="Gly residues" evidence="5">
    <location>
        <begin position="112"/>
        <end position="124"/>
    </location>
</feature>
<dbReference type="SUPFAM" id="SSF63748">
    <property type="entry name" value="Tudor/PWWP/MBT"/>
    <property type="match status" value="3"/>
</dbReference>
<feature type="compositionally biased region" description="Basic residues" evidence="5">
    <location>
        <begin position="96"/>
        <end position="111"/>
    </location>
</feature>
<feature type="domain" description="HTH OST-type" evidence="7">
    <location>
        <begin position="6"/>
        <end position="79"/>
    </location>
</feature>
<feature type="region of interest" description="Disordered" evidence="5">
    <location>
        <begin position="236"/>
        <end position="296"/>
    </location>
</feature>
<keyword evidence="2" id="KW-0963">Cytoplasm</keyword>